<evidence type="ECO:0000313" key="1">
    <source>
        <dbReference type="EMBL" id="EEG31362.1"/>
    </source>
</evidence>
<dbReference type="HOGENOM" id="CLU_1701192_0_0_9"/>
<gene>
    <name evidence="1" type="ORF">CLOSTMETH_00999</name>
</gene>
<evidence type="ECO:0000313" key="2">
    <source>
        <dbReference type="Proteomes" id="UP000003340"/>
    </source>
</evidence>
<keyword evidence="2" id="KW-1185">Reference proteome</keyword>
<reference evidence="1 2" key="1">
    <citation type="submission" date="2009-01" db="EMBL/GenBank/DDBJ databases">
        <authorList>
            <person name="Fulton L."/>
            <person name="Clifton S."/>
            <person name="Fulton B."/>
            <person name="Xu J."/>
            <person name="Minx P."/>
            <person name="Pepin K.H."/>
            <person name="Johnson M."/>
            <person name="Bhonagiri V."/>
            <person name="Nash W.E."/>
            <person name="Mardis E.R."/>
            <person name="Wilson R.K."/>
        </authorList>
    </citation>
    <scope>NUCLEOTIDE SEQUENCE [LARGE SCALE GENOMIC DNA]</scope>
    <source>
        <strain evidence="1 2">DSM 5476</strain>
    </source>
</reference>
<accession>C0EAY2</accession>
<sequence>MAIRKQATFTCHILISVRIVFSPLLRCKRFFCFGGLSHTLFLSALGWTGTQVKRYKKAHQQSGWVILFGNLRRRLKVYRKDSTRSWGLGSTGFSRLLAGCAAVLFSQWNNALCTLFDLRLCISYAMRMLLAQPGFESTKREPLHQMQGLTEKLF</sequence>
<protein>
    <submittedName>
        <fullName evidence="1">Uncharacterized protein</fullName>
    </submittedName>
</protein>
<reference evidence="1 2" key="2">
    <citation type="submission" date="2009-02" db="EMBL/GenBank/DDBJ databases">
        <title>Draft genome sequence of Clostridium methylpentosum (DSM 5476).</title>
        <authorList>
            <person name="Sudarsanam P."/>
            <person name="Ley R."/>
            <person name="Guruge J."/>
            <person name="Turnbaugh P.J."/>
            <person name="Mahowald M."/>
            <person name="Liep D."/>
            <person name="Gordon J."/>
        </authorList>
    </citation>
    <scope>NUCLEOTIDE SEQUENCE [LARGE SCALE GENOMIC DNA]</scope>
    <source>
        <strain evidence="1 2">DSM 5476</strain>
    </source>
</reference>
<dbReference type="Proteomes" id="UP000003340">
    <property type="component" value="Unassembled WGS sequence"/>
</dbReference>
<name>C0EAY2_9FIRM</name>
<dbReference type="EMBL" id="ACEC01000036">
    <property type="protein sequence ID" value="EEG31362.1"/>
    <property type="molecule type" value="Genomic_DNA"/>
</dbReference>
<proteinExistence type="predicted"/>
<dbReference type="AlphaFoldDB" id="C0EAY2"/>
<comment type="caution">
    <text evidence="1">The sequence shown here is derived from an EMBL/GenBank/DDBJ whole genome shotgun (WGS) entry which is preliminary data.</text>
</comment>
<organism evidence="1 2">
    <name type="scientific">[Clostridium] methylpentosum DSM 5476</name>
    <dbReference type="NCBI Taxonomy" id="537013"/>
    <lineage>
        <taxon>Bacteria</taxon>
        <taxon>Bacillati</taxon>
        <taxon>Bacillota</taxon>
        <taxon>Clostridia</taxon>
        <taxon>Eubacteriales</taxon>
        <taxon>Oscillospiraceae</taxon>
        <taxon>Oscillospiraceae incertae sedis</taxon>
    </lineage>
</organism>